<name>A0AAN9LL99_CANGL</name>
<dbReference type="AlphaFoldDB" id="A0AAN9LL99"/>
<gene>
    <name evidence="1" type="ORF">VNO77_18715</name>
</gene>
<protein>
    <submittedName>
        <fullName evidence="1">Uncharacterized protein</fullName>
    </submittedName>
</protein>
<evidence type="ECO:0000313" key="1">
    <source>
        <dbReference type="EMBL" id="KAK7338115.1"/>
    </source>
</evidence>
<proteinExistence type="predicted"/>
<comment type="caution">
    <text evidence="1">The sequence shown here is derived from an EMBL/GenBank/DDBJ whole genome shotgun (WGS) entry which is preliminary data.</text>
</comment>
<evidence type="ECO:0000313" key="2">
    <source>
        <dbReference type="Proteomes" id="UP001367508"/>
    </source>
</evidence>
<dbReference type="EMBL" id="JAYMYQ010000004">
    <property type="protein sequence ID" value="KAK7338115.1"/>
    <property type="molecule type" value="Genomic_DNA"/>
</dbReference>
<sequence>MDESTIGLGWFAGKVDGDKVTEGKIVRRISEKNEMRVKVTKRITSPHEGEMEERYDGRKYWHSFGGFWLLLPDSHTRSHMGTCCFVPSLPEAASV</sequence>
<organism evidence="1 2">
    <name type="scientific">Canavalia gladiata</name>
    <name type="common">Sword bean</name>
    <name type="synonym">Dolichos gladiatus</name>
    <dbReference type="NCBI Taxonomy" id="3824"/>
    <lineage>
        <taxon>Eukaryota</taxon>
        <taxon>Viridiplantae</taxon>
        <taxon>Streptophyta</taxon>
        <taxon>Embryophyta</taxon>
        <taxon>Tracheophyta</taxon>
        <taxon>Spermatophyta</taxon>
        <taxon>Magnoliopsida</taxon>
        <taxon>eudicotyledons</taxon>
        <taxon>Gunneridae</taxon>
        <taxon>Pentapetalae</taxon>
        <taxon>rosids</taxon>
        <taxon>fabids</taxon>
        <taxon>Fabales</taxon>
        <taxon>Fabaceae</taxon>
        <taxon>Papilionoideae</taxon>
        <taxon>50 kb inversion clade</taxon>
        <taxon>NPAAA clade</taxon>
        <taxon>indigoferoid/millettioid clade</taxon>
        <taxon>Phaseoleae</taxon>
        <taxon>Canavalia</taxon>
    </lineage>
</organism>
<reference evidence="1 2" key="1">
    <citation type="submission" date="2024-01" db="EMBL/GenBank/DDBJ databases">
        <title>The genomes of 5 underutilized Papilionoideae crops provide insights into root nodulation and disease resistanc.</title>
        <authorList>
            <person name="Jiang F."/>
        </authorList>
    </citation>
    <scope>NUCLEOTIDE SEQUENCE [LARGE SCALE GENOMIC DNA]</scope>
    <source>
        <strain evidence="1">LVBAO_FW01</strain>
        <tissue evidence="1">Leaves</tissue>
    </source>
</reference>
<keyword evidence="2" id="KW-1185">Reference proteome</keyword>
<dbReference type="Proteomes" id="UP001367508">
    <property type="component" value="Unassembled WGS sequence"/>
</dbReference>
<accession>A0AAN9LL99</accession>